<dbReference type="AlphaFoldDB" id="A0A494TIC2"/>
<feature type="transmembrane region" description="Helical" evidence="6">
    <location>
        <begin position="218"/>
        <end position="240"/>
    </location>
</feature>
<keyword evidence="9" id="KW-1185">Reference proteome</keyword>
<keyword evidence="8" id="KW-0614">Plasmid</keyword>
<feature type="transmembrane region" description="Helical" evidence="6">
    <location>
        <begin position="329"/>
        <end position="351"/>
    </location>
</feature>
<keyword evidence="5 6" id="KW-0472">Membrane</keyword>
<feature type="transmembrane region" description="Helical" evidence="6">
    <location>
        <begin position="131"/>
        <end position="153"/>
    </location>
</feature>
<dbReference type="InterPro" id="IPR011701">
    <property type="entry name" value="MFS"/>
</dbReference>
<dbReference type="PANTHER" id="PTHR42718:SF9">
    <property type="entry name" value="MAJOR FACILITATOR SUPERFAMILY MULTIDRUG TRANSPORTER MFSC"/>
    <property type="match status" value="1"/>
</dbReference>
<feature type="transmembrane region" description="Helical" evidence="6">
    <location>
        <begin position="261"/>
        <end position="285"/>
    </location>
</feature>
<evidence type="ECO:0000313" key="9">
    <source>
        <dbReference type="Proteomes" id="UP000276254"/>
    </source>
</evidence>
<geneLocation type="plasmid" evidence="8">
    <name>unnamed1</name>
</geneLocation>
<evidence type="ECO:0000256" key="6">
    <source>
        <dbReference type="SAM" id="Phobius"/>
    </source>
</evidence>
<feature type="transmembrane region" description="Helical" evidence="6">
    <location>
        <begin position="291"/>
        <end position="308"/>
    </location>
</feature>
<proteinExistence type="predicted"/>
<feature type="transmembrane region" description="Helical" evidence="6">
    <location>
        <begin position="193"/>
        <end position="212"/>
    </location>
</feature>
<feature type="transmembrane region" description="Helical" evidence="6">
    <location>
        <begin position="74"/>
        <end position="97"/>
    </location>
</feature>
<feature type="transmembrane region" description="Helical" evidence="6">
    <location>
        <begin position="402"/>
        <end position="422"/>
    </location>
</feature>
<accession>A0A494TIC2</accession>
<dbReference type="EMBL" id="CP032828">
    <property type="protein sequence ID" value="AYJ85178.1"/>
    <property type="molecule type" value="Genomic_DNA"/>
</dbReference>
<gene>
    <name evidence="8" type="ORF">D3Y57_03890</name>
</gene>
<evidence type="ECO:0000256" key="1">
    <source>
        <dbReference type="ARBA" id="ARBA00004141"/>
    </source>
</evidence>
<evidence type="ECO:0000256" key="5">
    <source>
        <dbReference type="ARBA" id="ARBA00023136"/>
    </source>
</evidence>
<reference evidence="8 9" key="1">
    <citation type="submission" date="2018-09" db="EMBL/GenBank/DDBJ databases">
        <title>Sphingomonas peninsula sp. nov., isolated from fildes peninsula, Antarctic soil.</title>
        <authorList>
            <person name="Yingchao G."/>
        </authorList>
    </citation>
    <scope>NUCLEOTIDE SEQUENCE [LARGE SCALE GENOMIC DNA]</scope>
    <source>
        <strain evidence="8 9">YZ-8</strain>
        <plasmid evidence="8 9">unnamed1</plasmid>
    </source>
</reference>
<organism evidence="8 9">
    <name type="scientific">Sphingomonas paeninsulae</name>
    <dbReference type="NCBI Taxonomy" id="2319844"/>
    <lineage>
        <taxon>Bacteria</taxon>
        <taxon>Pseudomonadati</taxon>
        <taxon>Pseudomonadota</taxon>
        <taxon>Alphaproteobacteria</taxon>
        <taxon>Sphingomonadales</taxon>
        <taxon>Sphingomonadaceae</taxon>
        <taxon>Sphingomonas</taxon>
    </lineage>
</organism>
<dbReference type="GO" id="GO:0016020">
    <property type="term" value="C:membrane"/>
    <property type="evidence" value="ECO:0007669"/>
    <property type="project" value="UniProtKB-SubCell"/>
</dbReference>
<dbReference type="InterPro" id="IPR020846">
    <property type="entry name" value="MFS_dom"/>
</dbReference>
<keyword evidence="2" id="KW-0813">Transport</keyword>
<dbReference type="PROSITE" id="PS50850">
    <property type="entry name" value="MFS"/>
    <property type="match status" value="1"/>
</dbReference>
<evidence type="ECO:0000256" key="4">
    <source>
        <dbReference type="ARBA" id="ARBA00022989"/>
    </source>
</evidence>
<protein>
    <submittedName>
        <fullName evidence="8">MFS transporter</fullName>
    </submittedName>
</protein>
<evidence type="ECO:0000256" key="2">
    <source>
        <dbReference type="ARBA" id="ARBA00022448"/>
    </source>
</evidence>
<feature type="transmembrane region" description="Helical" evidence="6">
    <location>
        <begin position="43"/>
        <end position="62"/>
    </location>
</feature>
<sequence>MTKGKMAAIIAALWIAEMTGSFETAMIYAALKALIADFKDPVLVGWLVTTYLLIGAGAAALAGRLGDIYGRRRVLLVLLAVGVAGSLISAFSINYAMLLTGRAMQGLTGAILPLTVGLVRENLPRERVPMGIGLMISGASAGTAGGLVIGGMIVDHYSWHGIFAGSAVFAAVAFVAIWLCLPRSPRVARTAPLDWLGGVLFVPAILALLLAISSGPKWGLFDARTLGTLAGGAALFALWVRQSLRAVDPLFDVRLFRNRQVLVANLTTALVAMSTLQITLVFSVLLQAPRWTMVGLGVTATLAGLVKLPSNIGSLFAGPLSGWLTQRHGGRIGMLIGGLLTSVGWLMAMAMHGSITGIAVILCVISFGATMLFAVGPTILAGAVPPDRTSEAAGMMTVVRQAFLGIGAQLVTLLLATHTVIGPDGGASYPTERAFMLTMGVIVALSLAATALALALPKGAQEDAI</sequence>
<evidence type="ECO:0000259" key="7">
    <source>
        <dbReference type="PROSITE" id="PS50850"/>
    </source>
</evidence>
<name>A0A494TIC2_SPHPE</name>
<dbReference type="SUPFAM" id="SSF103473">
    <property type="entry name" value="MFS general substrate transporter"/>
    <property type="match status" value="1"/>
</dbReference>
<dbReference type="Proteomes" id="UP000276254">
    <property type="component" value="Plasmid unnamed1"/>
</dbReference>
<feature type="transmembrane region" description="Helical" evidence="6">
    <location>
        <begin position="357"/>
        <end position="381"/>
    </location>
</feature>
<dbReference type="InterPro" id="IPR036259">
    <property type="entry name" value="MFS_trans_sf"/>
</dbReference>
<dbReference type="PANTHER" id="PTHR42718">
    <property type="entry name" value="MAJOR FACILITATOR SUPERFAMILY MULTIDRUG TRANSPORTER MFSC"/>
    <property type="match status" value="1"/>
</dbReference>
<comment type="subcellular location">
    <subcellularLocation>
        <location evidence="1">Membrane</location>
        <topology evidence="1">Multi-pass membrane protein</topology>
    </subcellularLocation>
</comment>
<dbReference type="Pfam" id="PF07690">
    <property type="entry name" value="MFS_1"/>
    <property type="match status" value="1"/>
</dbReference>
<dbReference type="KEGG" id="spha:D3Y57_03890"/>
<dbReference type="GO" id="GO:0022857">
    <property type="term" value="F:transmembrane transporter activity"/>
    <property type="evidence" value="ECO:0007669"/>
    <property type="project" value="InterPro"/>
</dbReference>
<dbReference type="Gene3D" id="1.20.1250.20">
    <property type="entry name" value="MFS general substrate transporter like domains"/>
    <property type="match status" value="1"/>
</dbReference>
<feature type="transmembrane region" description="Helical" evidence="6">
    <location>
        <begin position="103"/>
        <end position="119"/>
    </location>
</feature>
<keyword evidence="3 6" id="KW-0812">Transmembrane</keyword>
<dbReference type="OrthoDB" id="9812221at2"/>
<evidence type="ECO:0000256" key="3">
    <source>
        <dbReference type="ARBA" id="ARBA00022692"/>
    </source>
</evidence>
<feature type="transmembrane region" description="Helical" evidence="6">
    <location>
        <begin position="434"/>
        <end position="456"/>
    </location>
</feature>
<feature type="transmembrane region" description="Helical" evidence="6">
    <location>
        <begin position="159"/>
        <end position="181"/>
    </location>
</feature>
<evidence type="ECO:0000313" key="8">
    <source>
        <dbReference type="EMBL" id="AYJ85178.1"/>
    </source>
</evidence>
<keyword evidence="4 6" id="KW-1133">Transmembrane helix</keyword>
<feature type="domain" description="Major facilitator superfamily (MFS) profile" evidence="7">
    <location>
        <begin position="9"/>
        <end position="458"/>
    </location>
</feature>